<name>A0A1X7TQJ9_AMPQE</name>
<feature type="region of interest" description="Disordered" evidence="1">
    <location>
        <begin position="1"/>
        <end position="37"/>
    </location>
</feature>
<evidence type="ECO:0000256" key="1">
    <source>
        <dbReference type="SAM" id="MobiDB-lite"/>
    </source>
</evidence>
<protein>
    <submittedName>
        <fullName evidence="2">Uncharacterized protein</fullName>
    </submittedName>
</protein>
<evidence type="ECO:0000313" key="2">
    <source>
        <dbReference type="EnsemblMetazoa" id="Aqu2.1.17170_001"/>
    </source>
</evidence>
<sequence>SPSSSESSYSSRQSPAKTKRRPKTVHSRRKRCASNQAIMKLLQRMESSLNDSINDVSARVQSLESSSKAGPPPKKRAIHHRVRDWADREGNTDLDDLPPAALGWSDHEEDNEQEETPAAVALSLSEEDRAFLVSAFTSTLPNMERRKLKSSFPCPSLMETRCPRLDPLFKTPSAISKETKSADADLSRIQAFIHDPIGPLIRLLVSMNSESSSERALSLEEASACLKDAIRLLGNASSNLSRLRRLKVLKDVNPSITGLADEDLFRE</sequence>
<feature type="compositionally biased region" description="Polar residues" evidence="1">
    <location>
        <begin position="56"/>
        <end position="68"/>
    </location>
</feature>
<dbReference type="EnsemblMetazoa" id="Aqu2.1.17170_001">
    <property type="protein sequence ID" value="Aqu2.1.17170_001"/>
    <property type="gene ID" value="Aqu2.1.17170"/>
</dbReference>
<feature type="region of interest" description="Disordered" evidence="1">
    <location>
        <begin position="56"/>
        <end position="114"/>
    </location>
</feature>
<feature type="compositionally biased region" description="Basic residues" evidence="1">
    <location>
        <begin position="73"/>
        <end position="82"/>
    </location>
</feature>
<dbReference type="InParanoid" id="A0A1X7TQJ9"/>
<reference evidence="2" key="1">
    <citation type="submission" date="2017-05" db="UniProtKB">
        <authorList>
            <consortium name="EnsemblMetazoa"/>
        </authorList>
    </citation>
    <scope>IDENTIFICATION</scope>
</reference>
<accession>A0A1X7TQJ9</accession>
<feature type="compositionally biased region" description="Low complexity" evidence="1">
    <location>
        <begin position="1"/>
        <end position="14"/>
    </location>
</feature>
<proteinExistence type="predicted"/>
<feature type="compositionally biased region" description="Basic residues" evidence="1">
    <location>
        <begin position="17"/>
        <end position="32"/>
    </location>
</feature>
<organism evidence="2">
    <name type="scientific">Amphimedon queenslandica</name>
    <name type="common">Sponge</name>
    <dbReference type="NCBI Taxonomy" id="400682"/>
    <lineage>
        <taxon>Eukaryota</taxon>
        <taxon>Metazoa</taxon>
        <taxon>Porifera</taxon>
        <taxon>Demospongiae</taxon>
        <taxon>Heteroscleromorpha</taxon>
        <taxon>Haplosclerida</taxon>
        <taxon>Niphatidae</taxon>
        <taxon>Amphimedon</taxon>
    </lineage>
</organism>
<dbReference type="AlphaFoldDB" id="A0A1X7TQJ9"/>